<evidence type="ECO:0000256" key="1">
    <source>
        <dbReference type="SAM" id="Phobius"/>
    </source>
</evidence>
<protein>
    <submittedName>
        <fullName evidence="2">Uncharacterized protein</fullName>
    </submittedName>
</protein>
<name>A0A511AUX0_9LACT</name>
<reference evidence="2 3" key="1">
    <citation type="submission" date="2019-07" db="EMBL/GenBank/DDBJ databases">
        <title>Whole genome shotgun sequence of Alkalibacterium kapii NBRC 103247.</title>
        <authorList>
            <person name="Hosoyama A."/>
            <person name="Uohara A."/>
            <person name="Ohji S."/>
            <person name="Ichikawa N."/>
        </authorList>
    </citation>
    <scope>NUCLEOTIDE SEQUENCE [LARGE SCALE GENOMIC DNA]</scope>
    <source>
        <strain evidence="2 3">NBRC 103247</strain>
    </source>
</reference>
<evidence type="ECO:0000313" key="2">
    <source>
        <dbReference type="EMBL" id="GEK91995.1"/>
    </source>
</evidence>
<organism evidence="2 3">
    <name type="scientific">Alkalibacterium kapii</name>
    <dbReference type="NCBI Taxonomy" id="426704"/>
    <lineage>
        <taxon>Bacteria</taxon>
        <taxon>Bacillati</taxon>
        <taxon>Bacillota</taxon>
        <taxon>Bacilli</taxon>
        <taxon>Lactobacillales</taxon>
        <taxon>Carnobacteriaceae</taxon>
        <taxon>Alkalibacterium</taxon>
    </lineage>
</organism>
<evidence type="ECO:0000313" key="3">
    <source>
        <dbReference type="Proteomes" id="UP000321662"/>
    </source>
</evidence>
<comment type="caution">
    <text evidence="2">The sequence shown here is derived from an EMBL/GenBank/DDBJ whole genome shotgun (WGS) entry which is preliminary data.</text>
</comment>
<keyword evidence="1" id="KW-0812">Transmembrane</keyword>
<dbReference type="AlphaFoldDB" id="A0A511AUX0"/>
<sequence length="49" mass="5433">MDKWALFMISIGFLIMASSPLFVNQLVSIIMGGVVIAIGVYLYMKHKKG</sequence>
<gene>
    <name evidence="2" type="ORF">AKA01nite_16170</name>
</gene>
<feature type="transmembrane region" description="Helical" evidence="1">
    <location>
        <begin position="27"/>
        <end position="44"/>
    </location>
</feature>
<dbReference type="RefSeq" id="WP_186805144.1">
    <property type="nucleotide sequence ID" value="NZ_BJUY01000025.1"/>
</dbReference>
<proteinExistence type="predicted"/>
<keyword evidence="1" id="KW-1133">Transmembrane helix</keyword>
<keyword evidence="3" id="KW-1185">Reference proteome</keyword>
<keyword evidence="1" id="KW-0472">Membrane</keyword>
<dbReference type="EMBL" id="BJUY01000025">
    <property type="protein sequence ID" value="GEK91995.1"/>
    <property type="molecule type" value="Genomic_DNA"/>
</dbReference>
<dbReference type="Proteomes" id="UP000321662">
    <property type="component" value="Unassembled WGS sequence"/>
</dbReference>
<accession>A0A511AUX0</accession>